<organism evidence="1 2">
    <name type="scientific">Blautia obeum A2-162</name>
    <dbReference type="NCBI Taxonomy" id="657314"/>
    <lineage>
        <taxon>Bacteria</taxon>
        <taxon>Bacillati</taxon>
        <taxon>Bacillota</taxon>
        <taxon>Clostridia</taxon>
        <taxon>Lachnospirales</taxon>
        <taxon>Lachnospiraceae</taxon>
        <taxon>Blautia</taxon>
    </lineage>
</organism>
<dbReference type="HOGENOM" id="CLU_2876866_0_0_9"/>
<protein>
    <submittedName>
        <fullName evidence="1">Uncharacterized protein</fullName>
    </submittedName>
</protein>
<dbReference type="AlphaFoldDB" id="D4LTR9"/>
<gene>
    <name evidence="1" type="ORF">CK5_29240</name>
</gene>
<accession>D4LTR9</accession>
<name>D4LTR9_9FIRM</name>
<dbReference type="Proteomes" id="UP000008955">
    <property type="component" value="Chromosome"/>
</dbReference>
<sequence length="63" mass="7504">MFYFLLICSIFILACSLFSITRTIRNINKQIKEKRKIRVSLSNRDIEELAYAINQKDTLHKKL</sequence>
<reference evidence="1 2" key="2">
    <citation type="submission" date="2010-03" db="EMBL/GenBank/DDBJ databases">
        <authorList>
            <person name="Pajon A."/>
        </authorList>
    </citation>
    <scope>NUCLEOTIDE SEQUENCE [LARGE SCALE GENOMIC DNA]</scope>
    <source>
        <strain evidence="1 2">A2-162</strain>
    </source>
</reference>
<dbReference type="EMBL" id="FP929054">
    <property type="protein sequence ID" value="CBL24177.1"/>
    <property type="molecule type" value="Genomic_DNA"/>
</dbReference>
<reference evidence="1 2" key="1">
    <citation type="submission" date="2010-03" db="EMBL/GenBank/DDBJ databases">
        <title>The genome sequence of Ruminococcus obeum A2-162.</title>
        <authorList>
            <consortium name="metaHIT consortium -- http://www.metahit.eu/"/>
            <person name="Pajon A."/>
            <person name="Turner K."/>
            <person name="Parkhill J."/>
            <person name="Duncan S."/>
            <person name="Flint H."/>
        </authorList>
    </citation>
    <scope>NUCLEOTIDE SEQUENCE [LARGE SCALE GENOMIC DNA]</scope>
    <source>
        <strain evidence="1 2">A2-162</strain>
    </source>
</reference>
<keyword evidence="2" id="KW-1185">Reference proteome</keyword>
<dbReference type="KEGG" id="rob:CK5_29240"/>
<proteinExistence type="predicted"/>
<evidence type="ECO:0000313" key="2">
    <source>
        <dbReference type="Proteomes" id="UP000008955"/>
    </source>
</evidence>
<evidence type="ECO:0000313" key="1">
    <source>
        <dbReference type="EMBL" id="CBL24177.1"/>
    </source>
</evidence>